<dbReference type="OrthoDB" id="9799219at2"/>
<accession>E3D151</accession>
<keyword evidence="4 7" id="KW-0812">Transmembrane</keyword>
<dbReference type="eggNOG" id="COG1006">
    <property type="taxonomic scope" value="Bacteria"/>
</dbReference>
<dbReference type="STRING" id="584708.Apau_1538"/>
<keyword evidence="3" id="KW-1003">Cell membrane</keyword>
<protein>
    <submittedName>
        <fullName evidence="8">NADH-ubiquinone oxidoreductase chain 4L</fullName>
    </submittedName>
</protein>
<reference evidence="8 9" key="1">
    <citation type="journal article" date="2010" name="Stand. Genomic Sci.">
        <title>Non-contiguous finished genome sequence of Aminomonas paucivorans type strain (GLU-3).</title>
        <authorList>
            <person name="Pitluck S."/>
            <person name="Yasawong M."/>
            <person name="Held B."/>
            <person name="Lapidus A."/>
            <person name="Nolan M."/>
            <person name="Copeland A."/>
            <person name="Lucas S."/>
            <person name="Del Rio T.G."/>
            <person name="Tice H."/>
            <person name="Cheng J.F."/>
            <person name="Chertkov O."/>
            <person name="Goodwin L."/>
            <person name="Tapia R."/>
            <person name="Han C."/>
            <person name="Liolios K."/>
            <person name="Ivanova N."/>
            <person name="Mavromatis K."/>
            <person name="Ovchinnikova G."/>
            <person name="Pati A."/>
            <person name="Chen A."/>
            <person name="Palaniappan K."/>
            <person name="Land M."/>
            <person name="Hauser L."/>
            <person name="Chang Y.J."/>
            <person name="Jeffries C.D."/>
            <person name="Pukall R."/>
            <person name="Spring S."/>
            <person name="Rohde M."/>
            <person name="Sikorski J."/>
            <person name="Goker M."/>
            <person name="Woyke T."/>
            <person name="Bristow J."/>
            <person name="Eisen J.A."/>
            <person name="Markowitz V."/>
            <person name="Hugenholtz P."/>
            <person name="Kyrpides N.C."/>
            <person name="Klenk H.P."/>
        </authorList>
    </citation>
    <scope>NUCLEOTIDE SEQUENCE [LARGE SCALE GENOMIC DNA]</scope>
    <source>
        <strain evidence="8 9">DSM 12260</strain>
    </source>
</reference>
<proteinExistence type="inferred from homology"/>
<dbReference type="InterPro" id="IPR050601">
    <property type="entry name" value="CPA3_antiporter_subunitC"/>
</dbReference>
<dbReference type="GO" id="GO:0005886">
    <property type="term" value="C:plasma membrane"/>
    <property type="evidence" value="ECO:0007669"/>
    <property type="project" value="UniProtKB-SubCell"/>
</dbReference>
<dbReference type="Proteomes" id="UP000005096">
    <property type="component" value="Chromosome"/>
</dbReference>
<keyword evidence="9" id="KW-1185">Reference proteome</keyword>
<evidence type="ECO:0000256" key="3">
    <source>
        <dbReference type="ARBA" id="ARBA00022475"/>
    </source>
</evidence>
<evidence type="ECO:0000256" key="5">
    <source>
        <dbReference type="ARBA" id="ARBA00022989"/>
    </source>
</evidence>
<keyword evidence="8" id="KW-0830">Ubiquinone</keyword>
<dbReference type="RefSeq" id="WP_006301167.1">
    <property type="nucleotide sequence ID" value="NZ_CM001022.1"/>
</dbReference>
<evidence type="ECO:0000256" key="2">
    <source>
        <dbReference type="ARBA" id="ARBA00010388"/>
    </source>
</evidence>
<comment type="similarity">
    <text evidence="2">Belongs to the CPA3 antiporters (TC 2.A.63) subunit C family.</text>
</comment>
<dbReference type="Gene3D" id="1.10.287.3510">
    <property type="match status" value="1"/>
</dbReference>
<evidence type="ECO:0000256" key="6">
    <source>
        <dbReference type="ARBA" id="ARBA00023136"/>
    </source>
</evidence>
<comment type="subcellular location">
    <subcellularLocation>
        <location evidence="1">Cell membrane</location>
        <topology evidence="1">Multi-pass membrane protein</topology>
    </subcellularLocation>
</comment>
<dbReference type="HOGENOM" id="CLU_082058_2_1_0"/>
<organism evidence="8 9">
    <name type="scientific">Aminomonas paucivorans DSM 12260</name>
    <dbReference type="NCBI Taxonomy" id="584708"/>
    <lineage>
        <taxon>Bacteria</taxon>
        <taxon>Thermotogati</taxon>
        <taxon>Synergistota</taxon>
        <taxon>Synergistia</taxon>
        <taxon>Synergistales</taxon>
        <taxon>Synergistaceae</taxon>
        <taxon>Aminomonas</taxon>
    </lineage>
</organism>
<dbReference type="AlphaFoldDB" id="E3D151"/>
<feature type="transmembrane region" description="Helical" evidence="7">
    <location>
        <begin position="75"/>
        <end position="99"/>
    </location>
</feature>
<gene>
    <name evidence="8" type="ORF">Apau_1538</name>
</gene>
<evidence type="ECO:0000313" key="8">
    <source>
        <dbReference type="EMBL" id="EFQ23957.1"/>
    </source>
</evidence>
<dbReference type="InterPro" id="IPR039428">
    <property type="entry name" value="NUOK/Mnh_C1-like"/>
</dbReference>
<dbReference type="EMBL" id="CM001022">
    <property type="protein sequence ID" value="EFQ23957.1"/>
    <property type="molecule type" value="Genomic_DNA"/>
</dbReference>
<dbReference type="PANTHER" id="PTHR34583">
    <property type="entry name" value="ANTIPORTER SUBUNIT MNHC2-RELATED"/>
    <property type="match status" value="1"/>
</dbReference>
<keyword evidence="6 7" id="KW-0472">Membrane</keyword>
<dbReference type="PaxDb" id="584708-Apau_1538"/>
<sequence length="115" mass="12356">MIGNLPFLVVGALFLIGLAAVVFERNLIKIAIGVSLVESAVNLFLIVLGYRTGGAIPVFTMAGKTQTMVLPTPQALTLTAIVIGLATTALMLSLTMLLYRHYGTLDVREIRRLRG</sequence>
<evidence type="ECO:0000256" key="4">
    <source>
        <dbReference type="ARBA" id="ARBA00022692"/>
    </source>
</evidence>
<keyword evidence="5 7" id="KW-1133">Transmembrane helix</keyword>
<dbReference type="PANTHER" id="PTHR34583:SF2">
    <property type="entry name" value="ANTIPORTER SUBUNIT MNHC2-RELATED"/>
    <property type="match status" value="1"/>
</dbReference>
<dbReference type="Pfam" id="PF00420">
    <property type="entry name" value="Oxidored_q2"/>
    <property type="match status" value="1"/>
</dbReference>
<feature type="transmembrane region" description="Helical" evidence="7">
    <location>
        <begin position="6"/>
        <end position="23"/>
    </location>
</feature>
<evidence type="ECO:0000256" key="7">
    <source>
        <dbReference type="SAM" id="Phobius"/>
    </source>
</evidence>
<name>E3D151_9BACT</name>
<evidence type="ECO:0000313" key="9">
    <source>
        <dbReference type="Proteomes" id="UP000005096"/>
    </source>
</evidence>
<evidence type="ECO:0000256" key="1">
    <source>
        <dbReference type="ARBA" id="ARBA00004651"/>
    </source>
</evidence>